<evidence type="ECO:0000313" key="4">
    <source>
        <dbReference type="Proteomes" id="UP000271098"/>
    </source>
</evidence>
<dbReference type="EMBL" id="UYRT01006565">
    <property type="protein sequence ID" value="VDK40748.1"/>
    <property type="molecule type" value="Genomic_DNA"/>
</dbReference>
<evidence type="ECO:0000259" key="2">
    <source>
        <dbReference type="Pfam" id="PF19274"/>
    </source>
</evidence>
<dbReference type="InterPro" id="IPR045495">
    <property type="entry name" value="PI4K_N"/>
</dbReference>
<organism evidence="5">
    <name type="scientific">Gongylonema pulchrum</name>
    <dbReference type="NCBI Taxonomy" id="637853"/>
    <lineage>
        <taxon>Eukaryota</taxon>
        <taxon>Metazoa</taxon>
        <taxon>Ecdysozoa</taxon>
        <taxon>Nematoda</taxon>
        <taxon>Chromadorea</taxon>
        <taxon>Rhabditida</taxon>
        <taxon>Spirurina</taxon>
        <taxon>Spiruromorpha</taxon>
        <taxon>Spiruroidea</taxon>
        <taxon>Gongylonematidae</taxon>
        <taxon>Gongylonema</taxon>
    </lineage>
</organism>
<keyword evidence="4" id="KW-1185">Reference proteome</keyword>
<reference evidence="3 4" key="2">
    <citation type="submission" date="2018-11" db="EMBL/GenBank/DDBJ databases">
        <authorList>
            <consortium name="Pathogen Informatics"/>
        </authorList>
    </citation>
    <scope>NUCLEOTIDE SEQUENCE [LARGE SCALE GENOMIC DNA]</scope>
</reference>
<evidence type="ECO:0000313" key="5">
    <source>
        <dbReference type="WBParaSite" id="GPUH_0000374201-mRNA-1"/>
    </source>
</evidence>
<evidence type="ECO:0000313" key="3">
    <source>
        <dbReference type="EMBL" id="VDK40748.1"/>
    </source>
</evidence>
<dbReference type="Pfam" id="PF19274">
    <property type="entry name" value="PI4K_N"/>
    <property type="match status" value="1"/>
</dbReference>
<dbReference type="OrthoDB" id="10264149at2759"/>
<evidence type="ECO:0000256" key="1">
    <source>
        <dbReference type="ARBA" id="ARBA00006209"/>
    </source>
</evidence>
<dbReference type="AlphaFoldDB" id="A0A183D4U4"/>
<protein>
    <submittedName>
        <fullName evidence="5">PI4K_N domain-containing protein</fullName>
    </submittedName>
</protein>
<proteinExistence type="inferred from homology"/>
<feature type="domain" description="PI4-kinase N-terminal" evidence="2">
    <location>
        <begin position="10"/>
        <end position="171"/>
    </location>
</feature>
<dbReference type="WBParaSite" id="GPUH_0000374201-mRNA-1">
    <property type="protein sequence ID" value="GPUH_0000374201-mRNA-1"/>
    <property type="gene ID" value="GPUH_0000374201"/>
</dbReference>
<name>A0A183D4U4_9BILA</name>
<comment type="similarity">
    <text evidence="1">Belongs to the PI3/PI4-kinase family. Type III PI4K subfamily.</text>
</comment>
<gene>
    <name evidence="3" type="ORF">GPUH_LOCUS3734</name>
</gene>
<accession>A0A183D4U4</accession>
<sequence length="268" mass="30137">MAGIWSSIRKDKDGIWTCLLTAATTIFIEYLKGAKNRSLDRTCEIQLELHAQYLLVMFNHHLKEVRKCADTCLTNLIGSFPHLLWNGNFINVALQVLEALSNNLENDTDCKTMTLSFPSLKWTIQLQDTLEQRKLIVRDFSLRCEQILQEAIKWAPGSTRSHLVEYISSINPSCSDNLRLTVEAVSKGLKDTSSATAESGGASLYLSSLHLRSLYLGKVRRSGTIEIVLGERPEMYSAQQLIAETAIKITLNYSMKICVPGERYESCV</sequence>
<reference evidence="5" key="1">
    <citation type="submission" date="2016-06" db="UniProtKB">
        <authorList>
            <consortium name="WormBaseParasite"/>
        </authorList>
    </citation>
    <scope>IDENTIFICATION</scope>
</reference>
<dbReference type="Proteomes" id="UP000271098">
    <property type="component" value="Unassembled WGS sequence"/>
</dbReference>